<evidence type="ECO:0000313" key="2">
    <source>
        <dbReference type="Proteomes" id="UP000886501"/>
    </source>
</evidence>
<accession>A0ACB6Z9X0</accession>
<evidence type="ECO:0000313" key="1">
    <source>
        <dbReference type="EMBL" id="KAF9646386.1"/>
    </source>
</evidence>
<proteinExistence type="predicted"/>
<dbReference type="Proteomes" id="UP000886501">
    <property type="component" value="Unassembled WGS sequence"/>
</dbReference>
<name>A0ACB6Z9X0_THEGA</name>
<reference evidence="1" key="2">
    <citation type="journal article" date="2020" name="Nat. Commun.">
        <title>Large-scale genome sequencing of mycorrhizal fungi provides insights into the early evolution of symbiotic traits.</title>
        <authorList>
            <person name="Miyauchi S."/>
            <person name="Kiss E."/>
            <person name="Kuo A."/>
            <person name="Drula E."/>
            <person name="Kohler A."/>
            <person name="Sanchez-Garcia M."/>
            <person name="Morin E."/>
            <person name="Andreopoulos B."/>
            <person name="Barry K.W."/>
            <person name="Bonito G."/>
            <person name="Buee M."/>
            <person name="Carver A."/>
            <person name="Chen C."/>
            <person name="Cichocki N."/>
            <person name="Clum A."/>
            <person name="Culley D."/>
            <person name="Crous P.W."/>
            <person name="Fauchery L."/>
            <person name="Girlanda M."/>
            <person name="Hayes R.D."/>
            <person name="Keri Z."/>
            <person name="LaButti K."/>
            <person name="Lipzen A."/>
            <person name="Lombard V."/>
            <person name="Magnuson J."/>
            <person name="Maillard F."/>
            <person name="Murat C."/>
            <person name="Nolan M."/>
            <person name="Ohm R.A."/>
            <person name="Pangilinan J."/>
            <person name="Pereira M.F."/>
            <person name="Perotto S."/>
            <person name="Peter M."/>
            <person name="Pfister S."/>
            <person name="Riley R."/>
            <person name="Sitrit Y."/>
            <person name="Stielow J.B."/>
            <person name="Szollosi G."/>
            <person name="Zifcakova L."/>
            <person name="Stursova M."/>
            <person name="Spatafora J.W."/>
            <person name="Tedersoo L."/>
            <person name="Vaario L.M."/>
            <person name="Yamada A."/>
            <person name="Yan M."/>
            <person name="Wang P."/>
            <person name="Xu J."/>
            <person name="Bruns T."/>
            <person name="Baldrian P."/>
            <person name="Vilgalys R."/>
            <person name="Dunand C."/>
            <person name="Henrissat B."/>
            <person name="Grigoriev I.V."/>
            <person name="Hibbett D."/>
            <person name="Nagy L.G."/>
            <person name="Martin F.M."/>
        </authorList>
    </citation>
    <scope>NUCLEOTIDE SEQUENCE</scope>
    <source>
        <strain evidence="1">P2</strain>
    </source>
</reference>
<protein>
    <submittedName>
        <fullName evidence="1">Uncharacterized protein</fullName>
    </submittedName>
</protein>
<reference evidence="1" key="1">
    <citation type="submission" date="2019-10" db="EMBL/GenBank/DDBJ databases">
        <authorList>
            <consortium name="DOE Joint Genome Institute"/>
            <person name="Kuo A."/>
            <person name="Miyauchi S."/>
            <person name="Kiss E."/>
            <person name="Drula E."/>
            <person name="Kohler A."/>
            <person name="Sanchez-Garcia M."/>
            <person name="Andreopoulos B."/>
            <person name="Barry K.W."/>
            <person name="Bonito G."/>
            <person name="Buee M."/>
            <person name="Carver A."/>
            <person name="Chen C."/>
            <person name="Cichocki N."/>
            <person name="Clum A."/>
            <person name="Culley D."/>
            <person name="Crous P.W."/>
            <person name="Fauchery L."/>
            <person name="Girlanda M."/>
            <person name="Hayes R."/>
            <person name="Keri Z."/>
            <person name="Labutti K."/>
            <person name="Lipzen A."/>
            <person name="Lombard V."/>
            <person name="Magnuson J."/>
            <person name="Maillard F."/>
            <person name="Morin E."/>
            <person name="Murat C."/>
            <person name="Nolan M."/>
            <person name="Ohm R."/>
            <person name="Pangilinan J."/>
            <person name="Pereira M."/>
            <person name="Perotto S."/>
            <person name="Peter M."/>
            <person name="Riley R."/>
            <person name="Sitrit Y."/>
            <person name="Stielow B."/>
            <person name="Szollosi G."/>
            <person name="Zifcakova L."/>
            <person name="Stursova M."/>
            <person name="Spatafora J.W."/>
            <person name="Tedersoo L."/>
            <person name="Vaario L.-M."/>
            <person name="Yamada A."/>
            <person name="Yan M."/>
            <person name="Wang P."/>
            <person name="Xu J."/>
            <person name="Bruns T."/>
            <person name="Baldrian P."/>
            <person name="Vilgalys R."/>
            <person name="Henrissat B."/>
            <person name="Grigoriev I.V."/>
            <person name="Hibbett D."/>
            <person name="Nagy L.G."/>
            <person name="Martin F.M."/>
        </authorList>
    </citation>
    <scope>NUCLEOTIDE SEQUENCE</scope>
    <source>
        <strain evidence="1">P2</strain>
    </source>
</reference>
<dbReference type="EMBL" id="MU118059">
    <property type="protein sequence ID" value="KAF9646386.1"/>
    <property type="molecule type" value="Genomic_DNA"/>
</dbReference>
<gene>
    <name evidence="1" type="ORF">BDM02DRAFT_3118700</name>
</gene>
<organism evidence="1 2">
    <name type="scientific">Thelephora ganbajun</name>
    <name type="common">Ganba fungus</name>
    <dbReference type="NCBI Taxonomy" id="370292"/>
    <lineage>
        <taxon>Eukaryota</taxon>
        <taxon>Fungi</taxon>
        <taxon>Dikarya</taxon>
        <taxon>Basidiomycota</taxon>
        <taxon>Agaricomycotina</taxon>
        <taxon>Agaricomycetes</taxon>
        <taxon>Thelephorales</taxon>
        <taxon>Thelephoraceae</taxon>
        <taxon>Thelephora</taxon>
    </lineage>
</organism>
<sequence length="93" mass="10034">MPPPPTPRNHPVEIPPSSTSMLPPPVSAFKSMPPVSAPQMTPNNLPFKQSVPMTPTSAPQRFVPPPSVSRLNTTANRQSAKQGHRMPFMPNGT</sequence>
<keyword evidence="2" id="KW-1185">Reference proteome</keyword>
<comment type="caution">
    <text evidence="1">The sequence shown here is derived from an EMBL/GenBank/DDBJ whole genome shotgun (WGS) entry which is preliminary data.</text>
</comment>